<evidence type="ECO:0000313" key="2">
    <source>
        <dbReference type="Proteomes" id="UP000198660"/>
    </source>
</evidence>
<dbReference type="RefSeq" id="WP_091835941.1">
    <property type="nucleotide sequence ID" value="NZ_FPAA01000004.1"/>
</dbReference>
<dbReference type="AlphaFoldDB" id="A0A1I6R7L4"/>
<keyword evidence="2" id="KW-1185">Reference proteome</keyword>
<sequence>MTIDVETVSPLRLGAAGGAKAQFVYSAPYHAGTVEAPVGALGRGTYHSMFTINNPTDRVVPVILTIIPAAQVGAASAKQQRKGGRRGVTAKQEFMLRPGVTVAFTIGGGAGAGISQRKVSVRQETLETGTVAVYAPVRAEAPALAYLKVTATYTRTTANT</sequence>
<dbReference type="Proteomes" id="UP000198660">
    <property type="component" value="Unassembled WGS sequence"/>
</dbReference>
<organism evidence="1 2">
    <name type="scientific">Marininema halotolerans</name>
    <dbReference type="NCBI Taxonomy" id="1155944"/>
    <lineage>
        <taxon>Bacteria</taxon>
        <taxon>Bacillati</taxon>
        <taxon>Bacillota</taxon>
        <taxon>Bacilli</taxon>
        <taxon>Bacillales</taxon>
        <taxon>Thermoactinomycetaceae</taxon>
        <taxon>Marininema</taxon>
    </lineage>
</organism>
<evidence type="ECO:0000313" key="1">
    <source>
        <dbReference type="EMBL" id="SFS60528.1"/>
    </source>
</evidence>
<name>A0A1I6R7L4_9BACL</name>
<reference evidence="2" key="1">
    <citation type="submission" date="2016-10" db="EMBL/GenBank/DDBJ databases">
        <authorList>
            <person name="Varghese N."/>
            <person name="Submissions S."/>
        </authorList>
    </citation>
    <scope>NUCLEOTIDE SEQUENCE [LARGE SCALE GENOMIC DNA]</scope>
    <source>
        <strain evidence="2">DSM 45789</strain>
    </source>
</reference>
<protein>
    <submittedName>
        <fullName evidence="1">Uncharacterized protein</fullName>
    </submittedName>
</protein>
<gene>
    <name evidence="1" type="ORF">SAMN05444972_104207</name>
</gene>
<proteinExistence type="predicted"/>
<dbReference type="EMBL" id="FPAA01000004">
    <property type="protein sequence ID" value="SFS60528.1"/>
    <property type="molecule type" value="Genomic_DNA"/>
</dbReference>
<accession>A0A1I6R7L4</accession>